<gene>
    <name evidence="2" type="ORF">DAPPUDRAFT_253534</name>
</gene>
<reference evidence="2 3" key="1">
    <citation type="journal article" date="2011" name="Science">
        <title>The ecoresponsive genome of Daphnia pulex.</title>
        <authorList>
            <person name="Colbourne J.K."/>
            <person name="Pfrender M.E."/>
            <person name="Gilbert D."/>
            <person name="Thomas W.K."/>
            <person name="Tucker A."/>
            <person name="Oakley T.H."/>
            <person name="Tokishita S."/>
            <person name="Aerts A."/>
            <person name="Arnold G.J."/>
            <person name="Basu M.K."/>
            <person name="Bauer D.J."/>
            <person name="Caceres C.E."/>
            <person name="Carmel L."/>
            <person name="Casola C."/>
            <person name="Choi J.H."/>
            <person name="Detter J.C."/>
            <person name="Dong Q."/>
            <person name="Dusheyko S."/>
            <person name="Eads B.D."/>
            <person name="Frohlich T."/>
            <person name="Geiler-Samerotte K.A."/>
            <person name="Gerlach D."/>
            <person name="Hatcher P."/>
            <person name="Jogdeo S."/>
            <person name="Krijgsveld J."/>
            <person name="Kriventseva E.V."/>
            <person name="Kultz D."/>
            <person name="Laforsch C."/>
            <person name="Lindquist E."/>
            <person name="Lopez J."/>
            <person name="Manak J.R."/>
            <person name="Muller J."/>
            <person name="Pangilinan J."/>
            <person name="Patwardhan R.P."/>
            <person name="Pitluck S."/>
            <person name="Pritham E.J."/>
            <person name="Rechtsteiner A."/>
            <person name="Rho M."/>
            <person name="Rogozin I.B."/>
            <person name="Sakarya O."/>
            <person name="Salamov A."/>
            <person name="Schaack S."/>
            <person name="Shapiro H."/>
            <person name="Shiga Y."/>
            <person name="Skalitzky C."/>
            <person name="Smith Z."/>
            <person name="Souvorov A."/>
            <person name="Sung W."/>
            <person name="Tang Z."/>
            <person name="Tsuchiya D."/>
            <person name="Tu H."/>
            <person name="Vos H."/>
            <person name="Wang M."/>
            <person name="Wolf Y.I."/>
            <person name="Yamagata H."/>
            <person name="Yamada T."/>
            <person name="Ye Y."/>
            <person name="Shaw J.R."/>
            <person name="Andrews J."/>
            <person name="Crease T.J."/>
            <person name="Tang H."/>
            <person name="Lucas S.M."/>
            <person name="Robertson H.M."/>
            <person name="Bork P."/>
            <person name="Koonin E.V."/>
            <person name="Zdobnov E.M."/>
            <person name="Grigoriev I.V."/>
            <person name="Lynch M."/>
            <person name="Boore J.L."/>
        </authorList>
    </citation>
    <scope>NUCLEOTIDE SEQUENCE [LARGE SCALE GENOMIC DNA]</scope>
</reference>
<name>E9H529_DAPPU</name>
<dbReference type="EMBL" id="GL732592">
    <property type="protein sequence ID" value="EFX73253.1"/>
    <property type="molecule type" value="Genomic_DNA"/>
</dbReference>
<dbReference type="Proteomes" id="UP000000305">
    <property type="component" value="Unassembled WGS sequence"/>
</dbReference>
<organism evidence="2 3">
    <name type="scientific">Daphnia pulex</name>
    <name type="common">Water flea</name>
    <dbReference type="NCBI Taxonomy" id="6669"/>
    <lineage>
        <taxon>Eukaryota</taxon>
        <taxon>Metazoa</taxon>
        <taxon>Ecdysozoa</taxon>
        <taxon>Arthropoda</taxon>
        <taxon>Crustacea</taxon>
        <taxon>Branchiopoda</taxon>
        <taxon>Diplostraca</taxon>
        <taxon>Cladocera</taxon>
        <taxon>Anomopoda</taxon>
        <taxon>Daphniidae</taxon>
        <taxon>Daphnia</taxon>
    </lineage>
</organism>
<feature type="region of interest" description="Disordered" evidence="1">
    <location>
        <begin position="49"/>
        <end position="99"/>
    </location>
</feature>
<dbReference type="InParanoid" id="E9H529"/>
<keyword evidence="3" id="KW-1185">Reference proteome</keyword>
<dbReference type="AlphaFoldDB" id="E9H529"/>
<evidence type="ECO:0000313" key="2">
    <source>
        <dbReference type="EMBL" id="EFX73253.1"/>
    </source>
</evidence>
<evidence type="ECO:0000313" key="3">
    <source>
        <dbReference type="Proteomes" id="UP000000305"/>
    </source>
</evidence>
<proteinExistence type="predicted"/>
<sequence length="124" mass="12981">MSQTTGNLVPLPVLNTSTNEININLVGISKHTAGPYKLRATFTALVSTTTTAQPTTTSTTATTSTSTTKPSSTTTTTVIPSTSSTLSSTTTTKATTTTPLPTFSYTVSGPGKMNLMRLPYEREI</sequence>
<accession>E9H529</accession>
<protein>
    <submittedName>
        <fullName evidence="2">Uncharacterized protein</fullName>
    </submittedName>
</protein>
<dbReference type="HOGENOM" id="CLU_2006190_0_0_1"/>
<evidence type="ECO:0000256" key="1">
    <source>
        <dbReference type="SAM" id="MobiDB-lite"/>
    </source>
</evidence>
<dbReference type="KEGG" id="dpx:DAPPUDRAFT_253534"/>